<protein>
    <submittedName>
        <fullName evidence="1">Uncharacterized protein</fullName>
    </submittedName>
</protein>
<comment type="caution">
    <text evidence="1">The sequence shown here is derived from an EMBL/GenBank/DDBJ whole genome shotgun (WGS) entry which is preliminary data.</text>
</comment>
<accession>A0ABC8R2U8</accession>
<evidence type="ECO:0000313" key="2">
    <source>
        <dbReference type="Proteomes" id="UP001642360"/>
    </source>
</evidence>
<evidence type="ECO:0000313" key="1">
    <source>
        <dbReference type="EMBL" id="CAK9139326.1"/>
    </source>
</evidence>
<proteinExistence type="predicted"/>
<gene>
    <name evidence="1" type="ORF">ILEXP_LOCUS6715</name>
</gene>
<dbReference type="Proteomes" id="UP001642360">
    <property type="component" value="Unassembled WGS sequence"/>
</dbReference>
<organism evidence="1 2">
    <name type="scientific">Ilex paraguariensis</name>
    <name type="common">yerba mate</name>
    <dbReference type="NCBI Taxonomy" id="185542"/>
    <lineage>
        <taxon>Eukaryota</taxon>
        <taxon>Viridiplantae</taxon>
        <taxon>Streptophyta</taxon>
        <taxon>Embryophyta</taxon>
        <taxon>Tracheophyta</taxon>
        <taxon>Spermatophyta</taxon>
        <taxon>Magnoliopsida</taxon>
        <taxon>eudicotyledons</taxon>
        <taxon>Gunneridae</taxon>
        <taxon>Pentapetalae</taxon>
        <taxon>asterids</taxon>
        <taxon>campanulids</taxon>
        <taxon>Aquifoliales</taxon>
        <taxon>Aquifoliaceae</taxon>
        <taxon>Ilex</taxon>
    </lineage>
</organism>
<feature type="non-terminal residue" evidence="1">
    <location>
        <position position="1"/>
    </location>
</feature>
<sequence length="70" mass="8279">VLVEGRWEFNMVRQHMDEQLIQEVVALQIELTERGDQLIWQRKGNFTIKSAWNLIRSAGQQNVQASNIWK</sequence>
<reference evidence="1 2" key="1">
    <citation type="submission" date="2024-02" db="EMBL/GenBank/DDBJ databases">
        <authorList>
            <person name="Vignale AGUSTIN F."/>
            <person name="Sosa J E."/>
            <person name="Modenutti C."/>
        </authorList>
    </citation>
    <scope>NUCLEOTIDE SEQUENCE [LARGE SCALE GENOMIC DNA]</scope>
</reference>
<dbReference type="EMBL" id="CAUOFW020000953">
    <property type="protein sequence ID" value="CAK9139326.1"/>
    <property type="molecule type" value="Genomic_DNA"/>
</dbReference>
<keyword evidence="2" id="KW-1185">Reference proteome</keyword>
<dbReference type="AlphaFoldDB" id="A0ABC8R2U8"/>
<name>A0ABC8R2U8_9AQUA</name>